<dbReference type="EMBL" id="MK500465">
    <property type="protein sequence ID" value="QBK90092.1"/>
    <property type="molecule type" value="Genomic_DNA"/>
</dbReference>
<feature type="region of interest" description="Disordered" evidence="1">
    <location>
        <begin position="240"/>
        <end position="267"/>
    </location>
</feature>
<evidence type="ECO:0000256" key="1">
    <source>
        <dbReference type="SAM" id="MobiDB-lite"/>
    </source>
</evidence>
<keyword evidence="2" id="KW-0812">Transmembrane</keyword>
<gene>
    <name evidence="3" type="ORF">LCPAC102_00020</name>
</gene>
<dbReference type="Gene3D" id="3.90.1720.10">
    <property type="entry name" value="endopeptidase domain like (from Nostoc punctiforme)"/>
    <property type="match status" value="1"/>
</dbReference>
<evidence type="ECO:0000313" key="3">
    <source>
        <dbReference type="EMBL" id="QBK90092.1"/>
    </source>
</evidence>
<accession>A0A481Z2T9</accession>
<dbReference type="SUPFAM" id="SSF54001">
    <property type="entry name" value="Cysteine proteinases"/>
    <property type="match status" value="1"/>
</dbReference>
<evidence type="ECO:0000256" key="2">
    <source>
        <dbReference type="SAM" id="Phobius"/>
    </source>
</evidence>
<feature type="compositionally biased region" description="Acidic residues" evidence="1">
    <location>
        <begin position="246"/>
        <end position="267"/>
    </location>
</feature>
<sequence length="267" mass="31363">MIICGYINLWVVIITVIILLFIFFLIILWRTNLPGDNNFKSVSYNIIKSDLKNGDILGVSYDSFKGCAVAAFTGSIWTHIGVVIEMIDDVKYDDGLYIIEMARYSKREKGLILKPLDDWIDWNESYEIALRKYNGDKSFPYNKMKQVLENSKHYTEDMSLISWLKTCINRRYHRNRKDYFYCSEFIIHMFQTIGIMEKSILPSSYKPWQLIYGDIKLYNGYSYDDPVLLKRSNKNIDESTENITENIDESTENIDESTENIDENTEN</sequence>
<organism evidence="3">
    <name type="scientific">Pithovirus LCPAC102</name>
    <dbReference type="NCBI Taxonomy" id="2506587"/>
    <lineage>
        <taxon>Viruses</taxon>
        <taxon>Pithoviruses</taxon>
    </lineage>
</organism>
<reference evidence="3" key="1">
    <citation type="journal article" date="2019" name="MBio">
        <title>Virus Genomes from Deep Sea Sediments Expand the Ocean Megavirome and Support Independent Origins of Viral Gigantism.</title>
        <authorList>
            <person name="Backstrom D."/>
            <person name="Yutin N."/>
            <person name="Jorgensen S.L."/>
            <person name="Dharamshi J."/>
            <person name="Homa F."/>
            <person name="Zaremba-Niedwiedzka K."/>
            <person name="Spang A."/>
            <person name="Wolf Y.I."/>
            <person name="Koonin E.V."/>
            <person name="Ettema T.J."/>
        </authorList>
    </citation>
    <scope>NUCLEOTIDE SEQUENCE</scope>
</reference>
<keyword evidence="2" id="KW-0472">Membrane</keyword>
<proteinExistence type="predicted"/>
<protein>
    <submittedName>
        <fullName evidence="3">Permuted papain-like amidase</fullName>
    </submittedName>
</protein>
<dbReference type="InterPro" id="IPR038765">
    <property type="entry name" value="Papain-like_cys_pep_sf"/>
</dbReference>
<feature type="transmembrane region" description="Helical" evidence="2">
    <location>
        <begin position="7"/>
        <end position="29"/>
    </location>
</feature>
<name>A0A481Z2T9_9VIRU</name>
<keyword evidence="2" id="KW-1133">Transmembrane helix</keyword>